<proteinExistence type="predicted"/>
<reference evidence="1 2" key="2">
    <citation type="submission" date="2020-08" db="EMBL/GenBank/DDBJ databases">
        <authorList>
            <person name="Partida-Martinez L."/>
            <person name="Huntemann M."/>
            <person name="Clum A."/>
            <person name="Wang J."/>
            <person name="Palaniappan K."/>
            <person name="Ritter S."/>
            <person name="Chen I.-M."/>
            <person name="Stamatis D."/>
            <person name="Reddy T."/>
            <person name="O'Malley R."/>
            <person name="Daum C."/>
            <person name="Shapiro N."/>
            <person name="Ivanova N."/>
            <person name="Kyrpides N."/>
            <person name="Woyke T."/>
        </authorList>
    </citation>
    <scope>NUCLEOTIDE SEQUENCE [LARGE SCALE GENOMIC DNA]</scope>
    <source>
        <strain evidence="1 2">AS2.23</strain>
    </source>
</reference>
<evidence type="ECO:0000313" key="1">
    <source>
        <dbReference type="EMBL" id="MBB2903609.1"/>
    </source>
</evidence>
<gene>
    <name evidence="1" type="ORF">FHR75_004452</name>
</gene>
<reference evidence="1 2" key="1">
    <citation type="submission" date="2020-08" db="EMBL/GenBank/DDBJ databases">
        <title>The Agave Microbiome: Exploring the role of microbial communities in plant adaptations to desert environments.</title>
        <authorList>
            <person name="Partida-Martinez L.P."/>
        </authorList>
    </citation>
    <scope>NUCLEOTIDE SEQUENCE [LARGE SCALE GENOMIC DNA]</scope>
    <source>
        <strain evidence="1 2">AS2.23</strain>
    </source>
</reference>
<protein>
    <submittedName>
        <fullName evidence="1">Uncharacterized protein</fullName>
    </submittedName>
</protein>
<dbReference type="AlphaFoldDB" id="A0A7W4TR97"/>
<evidence type="ECO:0000313" key="2">
    <source>
        <dbReference type="Proteomes" id="UP000533269"/>
    </source>
</evidence>
<organism evidence="1 2">
    <name type="scientific">Kineococcus radiotolerans</name>
    <dbReference type="NCBI Taxonomy" id="131568"/>
    <lineage>
        <taxon>Bacteria</taxon>
        <taxon>Bacillati</taxon>
        <taxon>Actinomycetota</taxon>
        <taxon>Actinomycetes</taxon>
        <taxon>Kineosporiales</taxon>
        <taxon>Kineosporiaceae</taxon>
        <taxon>Kineococcus</taxon>
    </lineage>
</organism>
<comment type="caution">
    <text evidence="1">The sequence shown here is derived from an EMBL/GenBank/DDBJ whole genome shotgun (WGS) entry which is preliminary data.</text>
</comment>
<dbReference type="Proteomes" id="UP000533269">
    <property type="component" value="Unassembled WGS sequence"/>
</dbReference>
<accession>A0A7W4TR97</accession>
<name>A0A7W4TR97_KINRA</name>
<sequence length="46" mass="5250">MLVGLGMEGIDMLKLSTNLEEGDISRTTALSRRFGPRMISEVKWFY</sequence>
<dbReference type="EMBL" id="JACHVY010000011">
    <property type="protein sequence ID" value="MBB2903609.1"/>
    <property type="molecule type" value="Genomic_DNA"/>
</dbReference>